<dbReference type="RefSeq" id="WP_091521260.1">
    <property type="nucleotide sequence ID" value="NZ_LT629772.1"/>
</dbReference>
<gene>
    <name evidence="1" type="ORF">SAMN04489812_1163</name>
</gene>
<dbReference type="Proteomes" id="UP000199103">
    <property type="component" value="Chromosome I"/>
</dbReference>
<keyword evidence="2" id="KW-1185">Reference proteome</keyword>
<dbReference type="OrthoDB" id="9978425at2"/>
<evidence type="ECO:0000313" key="2">
    <source>
        <dbReference type="Proteomes" id="UP000199103"/>
    </source>
</evidence>
<accession>A0A1H1Q6S0</accession>
<organism evidence="1 2">
    <name type="scientific">Microlunatus soli</name>
    <dbReference type="NCBI Taxonomy" id="630515"/>
    <lineage>
        <taxon>Bacteria</taxon>
        <taxon>Bacillati</taxon>
        <taxon>Actinomycetota</taxon>
        <taxon>Actinomycetes</taxon>
        <taxon>Propionibacteriales</taxon>
        <taxon>Propionibacteriaceae</taxon>
        <taxon>Microlunatus</taxon>
    </lineage>
</organism>
<sequence>MVPLNVLLSAALLDLTRECERQGAEEVVLWSNLLRVIDDDGVDVRELPGRVRLSRRAVRSMTGAVERSGWATRDGKIIRLNEPASRARRRWGAAISHAEQEWTPTSLRAPLESFVSQLPLEYSHYPCGYGAADSRITGNGKSGLERHGAVTVDRSHRVQLTPLGIRVRDGYRPGVRAVERALPGAAALRDSLEALELPAHPRHPDVRYVGGRVGFAEVSARRDLRHRR</sequence>
<reference evidence="1 2" key="1">
    <citation type="submission" date="2016-10" db="EMBL/GenBank/DDBJ databases">
        <authorList>
            <person name="de Groot N.N."/>
        </authorList>
    </citation>
    <scope>NUCLEOTIDE SEQUENCE [LARGE SCALE GENOMIC DNA]</scope>
    <source>
        <strain evidence="1 2">DSM 21800</strain>
    </source>
</reference>
<dbReference type="STRING" id="630515.SAMN04489812_1163"/>
<protein>
    <submittedName>
        <fullName evidence="1">Uncharacterized protein</fullName>
    </submittedName>
</protein>
<dbReference type="AlphaFoldDB" id="A0A1H1Q6S0"/>
<proteinExistence type="predicted"/>
<dbReference type="EMBL" id="LT629772">
    <property type="protein sequence ID" value="SDS19208.1"/>
    <property type="molecule type" value="Genomic_DNA"/>
</dbReference>
<evidence type="ECO:0000313" key="1">
    <source>
        <dbReference type="EMBL" id="SDS19208.1"/>
    </source>
</evidence>
<name>A0A1H1Q6S0_9ACTN</name>